<organism evidence="1 2">
    <name type="scientific">Rhizobium phage RHph_N38</name>
    <dbReference type="NCBI Taxonomy" id="2509750"/>
    <lineage>
        <taxon>Viruses</taxon>
        <taxon>Duplodnaviria</taxon>
        <taxon>Heunggongvirae</taxon>
        <taxon>Uroviricota</taxon>
        <taxon>Caudoviricetes</taxon>
        <taxon>Schitoviridae</taxon>
        <taxon>Demetervirinae</taxon>
        <taxon>Cyamitesvirus</taxon>
        <taxon>Cyamitesvirus N38</taxon>
    </lineage>
</organism>
<dbReference type="Proteomes" id="UP000617684">
    <property type="component" value="Segment"/>
</dbReference>
<accession>A0A7S5R813</accession>
<protein>
    <submittedName>
        <fullName evidence="1">Uncharacterized protein</fullName>
    </submittedName>
</protein>
<sequence length="76" mass="9021">MNESKDTHYVSPIFYRAETPFDCTINVIREYDLPHVYVKSRFSSDAMARLEPDKTWGKLLYRIKVKIKEIPNGNQR</sequence>
<name>A0A7S5R813_9CAUD</name>
<dbReference type="EMBL" id="MN988517">
    <property type="protein sequence ID" value="QIG70471.1"/>
    <property type="molecule type" value="Genomic_DNA"/>
</dbReference>
<gene>
    <name evidence="1" type="ORF">EVB89_008</name>
</gene>
<evidence type="ECO:0000313" key="2">
    <source>
        <dbReference type="Proteomes" id="UP000617684"/>
    </source>
</evidence>
<keyword evidence="2" id="KW-1185">Reference proteome</keyword>
<proteinExistence type="predicted"/>
<evidence type="ECO:0000313" key="1">
    <source>
        <dbReference type="EMBL" id="QIG70471.1"/>
    </source>
</evidence>
<reference evidence="1" key="1">
    <citation type="submission" date="2020-01" db="EMBL/GenBank/DDBJ databases">
        <title>Patterns of diversity and host range of bacteriophage communities associated with bean-nodulatin bacteria.</title>
        <authorList>
            <person name="Vann Cauwenberghe J."/>
            <person name="Santamaria R.I."/>
            <person name="Bustos P."/>
            <person name="Juarez S."/>
            <person name="Gonzalez V."/>
        </authorList>
    </citation>
    <scope>NUCLEOTIDE SEQUENCE</scope>
</reference>